<dbReference type="PANTHER" id="PTHR43441">
    <property type="entry name" value="RIBOSOMAL-PROTEIN-SERINE ACETYLTRANSFERASE"/>
    <property type="match status" value="1"/>
</dbReference>
<dbReference type="RefSeq" id="WP_132122918.1">
    <property type="nucleotide sequence ID" value="NZ_SLWS01000008.1"/>
</dbReference>
<evidence type="ECO:0000313" key="3">
    <source>
        <dbReference type="Proteomes" id="UP000295680"/>
    </source>
</evidence>
<dbReference type="InterPro" id="IPR000182">
    <property type="entry name" value="GNAT_dom"/>
</dbReference>
<dbReference type="SUPFAM" id="SSF55729">
    <property type="entry name" value="Acyl-CoA N-acyltransferases (Nat)"/>
    <property type="match status" value="1"/>
</dbReference>
<dbReference type="CDD" id="cd04301">
    <property type="entry name" value="NAT_SF"/>
    <property type="match status" value="1"/>
</dbReference>
<organism evidence="2 3">
    <name type="scientific">Actinocrispum wychmicini</name>
    <dbReference type="NCBI Taxonomy" id="1213861"/>
    <lineage>
        <taxon>Bacteria</taxon>
        <taxon>Bacillati</taxon>
        <taxon>Actinomycetota</taxon>
        <taxon>Actinomycetes</taxon>
        <taxon>Pseudonocardiales</taxon>
        <taxon>Pseudonocardiaceae</taxon>
        <taxon>Actinocrispum</taxon>
    </lineage>
</organism>
<evidence type="ECO:0000259" key="1">
    <source>
        <dbReference type="PROSITE" id="PS51186"/>
    </source>
</evidence>
<dbReference type="Gene3D" id="3.40.630.30">
    <property type="match status" value="1"/>
</dbReference>
<comment type="caution">
    <text evidence="2">The sequence shown here is derived from an EMBL/GenBank/DDBJ whole genome shotgun (WGS) entry which is preliminary data.</text>
</comment>
<dbReference type="InterPro" id="IPR051908">
    <property type="entry name" value="Ribosomal_N-acetyltransferase"/>
</dbReference>
<dbReference type="GO" id="GO:0008999">
    <property type="term" value="F:protein-N-terminal-alanine acetyltransferase activity"/>
    <property type="evidence" value="ECO:0007669"/>
    <property type="project" value="TreeGrafter"/>
</dbReference>
<keyword evidence="3" id="KW-1185">Reference proteome</keyword>
<dbReference type="Proteomes" id="UP000295680">
    <property type="component" value="Unassembled WGS sequence"/>
</dbReference>
<dbReference type="AlphaFoldDB" id="A0A4R2J7P8"/>
<gene>
    <name evidence="2" type="ORF">EV192_108459</name>
</gene>
<dbReference type="PANTHER" id="PTHR43441:SF10">
    <property type="entry name" value="ACETYLTRANSFERASE"/>
    <property type="match status" value="1"/>
</dbReference>
<protein>
    <submittedName>
        <fullName evidence="2">RimJ/RimL family protein N-acetyltransferase</fullName>
    </submittedName>
</protein>
<dbReference type="OrthoDB" id="5191051at2"/>
<dbReference type="GO" id="GO:1990189">
    <property type="term" value="F:protein N-terminal-serine acetyltransferase activity"/>
    <property type="evidence" value="ECO:0007669"/>
    <property type="project" value="TreeGrafter"/>
</dbReference>
<sequence>MLTLPLADDAELRALEPWNAKEFVDHVTRVRGHLQPWISWAATVVDEESALDILQQYADRMAQDDGRLYGIWVDGKLAGGTVFRVWDNKDEVCEVGVWLDPAARGRGLITRAVTYMIDWAVCVRGMSRVEWHCSSRNERSIAAAQRLGMSRDGVLREASKLGDTRHDIQVWSVLAAEWRDRT</sequence>
<reference evidence="2 3" key="1">
    <citation type="submission" date="2019-03" db="EMBL/GenBank/DDBJ databases">
        <title>Genomic Encyclopedia of Type Strains, Phase IV (KMG-IV): sequencing the most valuable type-strain genomes for metagenomic binning, comparative biology and taxonomic classification.</title>
        <authorList>
            <person name="Goeker M."/>
        </authorList>
    </citation>
    <scope>NUCLEOTIDE SEQUENCE [LARGE SCALE GENOMIC DNA]</scope>
    <source>
        <strain evidence="2 3">DSM 45934</strain>
    </source>
</reference>
<dbReference type="PROSITE" id="PS51186">
    <property type="entry name" value="GNAT"/>
    <property type="match status" value="1"/>
</dbReference>
<keyword evidence="2" id="KW-0808">Transferase</keyword>
<dbReference type="GO" id="GO:0005737">
    <property type="term" value="C:cytoplasm"/>
    <property type="evidence" value="ECO:0007669"/>
    <property type="project" value="TreeGrafter"/>
</dbReference>
<accession>A0A4R2J7P8</accession>
<dbReference type="Pfam" id="PF00583">
    <property type="entry name" value="Acetyltransf_1"/>
    <property type="match status" value="1"/>
</dbReference>
<name>A0A4R2J7P8_9PSEU</name>
<proteinExistence type="predicted"/>
<evidence type="ECO:0000313" key="2">
    <source>
        <dbReference type="EMBL" id="TCO55171.1"/>
    </source>
</evidence>
<dbReference type="EMBL" id="SLWS01000008">
    <property type="protein sequence ID" value="TCO55171.1"/>
    <property type="molecule type" value="Genomic_DNA"/>
</dbReference>
<feature type="domain" description="N-acetyltransferase" evidence="1">
    <location>
        <begin position="10"/>
        <end position="177"/>
    </location>
</feature>
<dbReference type="InterPro" id="IPR016181">
    <property type="entry name" value="Acyl_CoA_acyltransferase"/>
</dbReference>